<name>A0ACB9SF98_9MYRT</name>
<evidence type="ECO:0000313" key="2">
    <source>
        <dbReference type="Proteomes" id="UP001057402"/>
    </source>
</evidence>
<organism evidence="1 2">
    <name type="scientific">Melastoma candidum</name>
    <dbReference type="NCBI Taxonomy" id="119954"/>
    <lineage>
        <taxon>Eukaryota</taxon>
        <taxon>Viridiplantae</taxon>
        <taxon>Streptophyta</taxon>
        <taxon>Embryophyta</taxon>
        <taxon>Tracheophyta</taxon>
        <taxon>Spermatophyta</taxon>
        <taxon>Magnoliopsida</taxon>
        <taxon>eudicotyledons</taxon>
        <taxon>Gunneridae</taxon>
        <taxon>Pentapetalae</taxon>
        <taxon>rosids</taxon>
        <taxon>malvids</taxon>
        <taxon>Myrtales</taxon>
        <taxon>Melastomataceae</taxon>
        <taxon>Melastomatoideae</taxon>
        <taxon>Melastomateae</taxon>
        <taxon>Melastoma</taxon>
    </lineage>
</organism>
<reference evidence="2" key="1">
    <citation type="journal article" date="2023" name="Front. Plant Sci.">
        <title>Chromosomal-level genome assembly of Melastoma candidum provides insights into trichome evolution.</title>
        <authorList>
            <person name="Zhong Y."/>
            <person name="Wu W."/>
            <person name="Sun C."/>
            <person name="Zou P."/>
            <person name="Liu Y."/>
            <person name="Dai S."/>
            <person name="Zhou R."/>
        </authorList>
    </citation>
    <scope>NUCLEOTIDE SEQUENCE [LARGE SCALE GENOMIC DNA]</scope>
</reference>
<protein>
    <submittedName>
        <fullName evidence="1">Uncharacterized protein</fullName>
    </submittedName>
</protein>
<accession>A0ACB9SF98</accession>
<comment type="caution">
    <text evidence="1">The sequence shown here is derived from an EMBL/GenBank/DDBJ whole genome shotgun (WGS) entry which is preliminary data.</text>
</comment>
<keyword evidence="2" id="KW-1185">Reference proteome</keyword>
<dbReference type="EMBL" id="CM042880">
    <property type="protein sequence ID" value="KAI4389864.1"/>
    <property type="molecule type" value="Genomic_DNA"/>
</dbReference>
<dbReference type="Proteomes" id="UP001057402">
    <property type="component" value="Chromosome 1"/>
</dbReference>
<proteinExistence type="predicted"/>
<gene>
    <name evidence="1" type="ORF">MLD38_002038</name>
</gene>
<sequence>MSCCKILPQHPLIKEKPAIVRYGPIWISTTLVFVLAALGNCATFLMDKRTDSSTSWSFDVGYITTALWSIYGYAIVVPLGFYFMLKYLGSNASLIQFWVLWGVIRCLSSSPFLVSC</sequence>
<evidence type="ECO:0000313" key="1">
    <source>
        <dbReference type="EMBL" id="KAI4389864.1"/>
    </source>
</evidence>